<gene>
    <name evidence="1" type="ORF">DPEC_G00166420</name>
</gene>
<dbReference type="Proteomes" id="UP001157502">
    <property type="component" value="Chromosome 13"/>
</dbReference>
<proteinExistence type="predicted"/>
<organism evidence="1 2">
    <name type="scientific">Dallia pectoralis</name>
    <name type="common">Alaska blackfish</name>
    <dbReference type="NCBI Taxonomy" id="75939"/>
    <lineage>
        <taxon>Eukaryota</taxon>
        <taxon>Metazoa</taxon>
        <taxon>Chordata</taxon>
        <taxon>Craniata</taxon>
        <taxon>Vertebrata</taxon>
        <taxon>Euteleostomi</taxon>
        <taxon>Actinopterygii</taxon>
        <taxon>Neopterygii</taxon>
        <taxon>Teleostei</taxon>
        <taxon>Protacanthopterygii</taxon>
        <taxon>Esociformes</taxon>
        <taxon>Umbridae</taxon>
        <taxon>Dallia</taxon>
    </lineage>
</organism>
<comment type="caution">
    <text evidence="1">The sequence shown here is derived from an EMBL/GenBank/DDBJ whole genome shotgun (WGS) entry which is preliminary data.</text>
</comment>
<sequence>MGSEPPDMAALVNGCSMDRREPDKLERKTVGSRRGLKKGKRRESLKGRGQWMMPHNTGALSTSFHSIPAASSPECPNPFSSASSSLGESDCWLSVL</sequence>
<keyword evidence="2" id="KW-1185">Reference proteome</keyword>
<reference evidence="1" key="1">
    <citation type="submission" date="2021-05" db="EMBL/GenBank/DDBJ databases">
        <authorList>
            <person name="Pan Q."/>
            <person name="Jouanno E."/>
            <person name="Zahm M."/>
            <person name="Klopp C."/>
            <person name="Cabau C."/>
            <person name="Louis A."/>
            <person name="Berthelot C."/>
            <person name="Parey E."/>
            <person name="Roest Crollius H."/>
            <person name="Montfort J."/>
            <person name="Robinson-Rechavi M."/>
            <person name="Bouchez O."/>
            <person name="Lampietro C."/>
            <person name="Lopez Roques C."/>
            <person name="Donnadieu C."/>
            <person name="Postlethwait J."/>
            <person name="Bobe J."/>
            <person name="Dillon D."/>
            <person name="Chandos A."/>
            <person name="von Hippel F."/>
            <person name="Guiguen Y."/>
        </authorList>
    </citation>
    <scope>NUCLEOTIDE SEQUENCE</scope>
    <source>
        <strain evidence="1">YG-Jan2019</strain>
    </source>
</reference>
<accession>A0ACC2GHS1</accession>
<name>A0ACC2GHS1_DALPE</name>
<protein>
    <submittedName>
        <fullName evidence="1">Uncharacterized protein</fullName>
    </submittedName>
</protein>
<evidence type="ECO:0000313" key="2">
    <source>
        <dbReference type="Proteomes" id="UP001157502"/>
    </source>
</evidence>
<dbReference type="EMBL" id="CM055740">
    <property type="protein sequence ID" value="KAJ8003153.1"/>
    <property type="molecule type" value="Genomic_DNA"/>
</dbReference>
<evidence type="ECO:0000313" key="1">
    <source>
        <dbReference type="EMBL" id="KAJ8003153.1"/>
    </source>
</evidence>